<feature type="transmembrane region" description="Helical" evidence="1">
    <location>
        <begin position="36"/>
        <end position="60"/>
    </location>
</feature>
<keyword evidence="3" id="KW-1185">Reference proteome</keyword>
<comment type="caution">
    <text evidence="2">The sequence shown here is derived from an EMBL/GenBank/DDBJ whole genome shotgun (WGS) entry which is preliminary data.</text>
</comment>
<dbReference type="Proteomes" id="UP001519289">
    <property type="component" value="Unassembled WGS sequence"/>
</dbReference>
<evidence type="ECO:0000313" key="2">
    <source>
        <dbReference type="EMBL" id="MBP2019459.1"/>
    </source>
</evidence>
<dbReference type="RefSeq" id="WP_209467566.1">
    <property type="nucleotide sequence ID" value="NZ_JAGGLG010000028.1"/>
</dbReference>
<gene>
    <name evidence="2" type="ORF">J2Z79_002898</name>
</gene>
<protein>
    <submittedName>
        <fullName evidence="2">Uncharacterized protein</fullName>
    </submittedName>
</protein>
<keyword evidence="1" id="KW-0472">Membrane</keyword>
<proteinExistence type="predicted"/>
<keyword evidence="1" id="KW-1133">Transmembrane helix</keyword>
<sequence length="61" mass="6298">MTSVLGLGFVDLALGILVMAPLSVGLRRHEHLSSAFYLLFQVCSAVGLGLVVVAGLLAMLG</sequence>
<accession>A0ABS4JYD5</accession>
<dbReference type="EMBL" id="JAGGLG010000028">
    <property type="protein sequence ID" value="MBP2019459.1"/>
    <property type="molecule type" value="Genomic_DNA"/>
</dbReference>
<keyword evidence="1" id="KW-0812">Transmembrane</keyword>
<organism evidence="2 3">
    <name type="scientific">Symbiobacterium terraclitae</name>
    <dbReference type="NCBI Taxonomy" id="557451"/>
    <lineage>
        <taxon>Bacteria</taxon>
        <taxon>Bacillati</taxon>
        <taxon>Bacillota</taxon>
        <taxon>Clostridia</taxon>
        <taxon>Eubacteriales</taxon>
        <taxon>Symbiobacteriaceae</taxon>
        <taxon>Symbiobacterium</taxon>
    </lineage>
</organism>
<evidence type="ECO:0000313" key="3">
    <source>
        <dbReference type="Proteomes" id="UP001519289"/>
    </source>
</evidence>
<feature type="transmembrane region" description="Helical" evidence="1">
    <location>
        <begin position="6"/>
        <end position="24"/>
    </location>
</feature>
<evidence type="ECO:0000256" key="1">
    <source>
        <dbReference type="SAM" id="Phobius"/>
    </source>
</evidence>
<name>A0ABS4JYD5_9FIRM</name>
<reference evidence="2 3" key="1">
    <citation type="submission" date="2021-03" db="EMBL/GenBank/DDBJ databases">
        <title>Genomic Encyclopedia of Type Strains, Phase IV (KMG-IV): sequencing the most valuable type-strain genomes for metagenomic binning, comparative biology and taxonomic classification.</title>
        <authorList>
            <person name="Goeker M."/>
        </authorList>
    </citation>
    <scope>NUCLEOTIDE SEQUENCE [LARGE SCALE GENOMIC DNA]</scope>
    <source>
        <strain evidence="2 3">DSM 27138</strain>
    </source>
</reference>